<sequence length="974" mass="100921">MEPLTRSPNLSHTPLALFIAMLIASPAPAVDFNSPQVFTATSALPHALVQSRVDIPGNGPAVNVQGTDFSLRDVLLRNAGSGGALQALGGAVLDATALDAQTLGGRSPAIRVDSSSLRLSDSSLVTRGILSYGIQVSGASALQVEHSRIETFETSSTGILVESDALPGLVSHSQIHTHKAESAGVGLSASGPLELVDTRILTEGSSSYGVSANNGSQVLLGQGSTVNTQGDYAAALSARDGSAIAMSDGSVFTQGRQSTAALAGRSSQIELQNTQLLSAGAQSSALEISGDSRIGLWDSQAANVDGSTVLFSGGQGIGQLELTDSALTGQQDLIETASGSQGHVDARGAQLHVVAGSAFLVRPGSVLNAALDSSTVETPTLASVEDNGQFDLLANGSTLHGNTQLLAPSRGRLDMDLGTSTWEFAGNASLGNLKLRDSAVFFSGPGYQVLTVNGDLSGNGRFQMKTDLSTSRGDLLQVLGQAQGSHEILVADSGRDAQGAPLKLVGTGGGTGQFSLLGGHVDAGAFRYGLQQQGNDWYLVQTGQVAPMTALTPSLRPQLVPQPNGSSIPMTALNPSIPPQKVPQPNGSSVPMTSLNPSLRPQLVPQPNGSSIPMTALNPSMRPQLVPQPKVDTLPMTALTLANQPAVATGTPSIAMSTLTPASHPASQAQRLSKGANAALGMQSAAANLWQSELGTLTRRLGELRQGHDQGGLWARAMGGKLNVDSGDSRAFEQSLSGAEIGADRAFEQADGTLYVGGMLGAGHADQDFGEHSSGDLDSRSVGLYATYVREDGWYLDSVLKYDHLRGEVKVPTNTGGQVRGHYDSDAYGASVELGRTVQLGQGWFVEPQVQLSGAHLQGPQYTSSDELEVDGDAVDSVQARAGGRAGRNWQLDSGAQVQGYLSASWIDELAGDSTVKVNGHALDNQLPGSRAELGVGGSLLVSAHQKLMLEAHYANGHEIEQPLSLTLGYRYLW</sequence>
<dbReference type="Gene3D" id="2.40.128.130">
    <property type="entry name" value="Autotransporter beta-domain"/>
    <property type="match status" value="1"/>
</dbReference>
<dbReference type="RefSeq" id="WP_151187197.1">
    <property type="nucleotide sequence ID" value="NZ_CP043626.1"/>
</dbReference>
<dbReference type="NCBIfam" id="TIGR01414">
    <property type="entry name" value="autotrans_barl"/>
    <property type="match status" value="1"/>
</dbReference>
<dbReference type="CDD" id="cd01343">
    <property type="entry name" value="PL1_Passenger_AT"/>
    <property type="match status" value="1"/>
</dbReference>
<evidence type="ECO:0000313" key="4">
    <source>
        <dbReference type="EMBL" id="QEY71823.1"/>
    </source>
</evidence>
<organism evidence="4 5">
    <name type="scientific">Pseudomonas denitrificans</name>
    <dbReference type="NCBI Taxonomy" id="43306"/>
    <lineage>
        <taxon>Bacteria</taxon>
        <taxon>Pseudomonadati</taxon>
        <taxon>Pseudomonadota</taxon>
        <taxon>Gammaproteobacteria</taxon>
        <taxon>Pseudomonadales</taxon>
        <taxon>Pseudomonadaceae</taxon>
        <taxon>Halopseudomonas</taxon>
    </lineage>
</organism>
<reference evidence="4 5" key="1">
    <citation type="submission" date="2019-09" db="EMBL/GenBank/DDBJ databases">
        <title>Prosopis cineraria nodule microbiome.</title>
        <authorList>
            <person name="Chaluvadi S.R."/>
            <person name="Ali R."/>
            <person name="Wang X."/>
        </authorList>
    </citation>
    <scope>NUCLEOTIDE SEQUENCE [LARGE SCALE GENOMIC DNA]</scope>
    <source>
        <strain evidence="4 5">BG1</strain>
    </source>
</reference>
<dbReference type="InterPro" id="IPR051551">
    <property type="entry name" value="Autotransporter_adhesion"/>
</dbReference>
<dbReference type="SMART" id="SM00869">
    <property type="entry name" value="Autotransporter"/>
    <property type="match status" value="1"/>
</dbReference>
<dbReference type="EMBL" id="CP043626">
    <property type="protein sequence ID" value="QEY71823.1"/>
    <property type="molecule type" value="Genomic_DNA"/>
</dbReference>
<feature type="signal peptide" evidence="2">
    <location>
        <begin position="1"/>
        <end position="29"/>
    </location>
</feature>
<dbReference type="PROSITE" id="PS51208">
    <property type="entry name" value="AUTOTRANSPORTER"/>
    <property type="match status" value="1"/>
</dbReference>
<dbReference type="InterPro" id="IPR005546">
    <property type="entry name" value="Autotransporte_beta"/>
</dbReference>
<dbReference type="PRINTS" id="PR01484">
    <property type="entry name" value="PRTACTNFAMLY"/>
</dbReference>
<evidence type="ECO:0000313" key="5">
    <source>
        <dbReference type="Proteomes" id="UP000326659"/>
    </source>
</evidence>
<keyword evidence="5" id="KW-1185">Reference proteome</keyword>
<evidence type="ECO:0000256" key="2">
    <source>
        <dbReference type="SAM" id="SignalP"/>
    </source>
</evidence>
<name>A0A9X7MYQ3_PSEDE</name>
<accession>A0A9X7MYQ3</accession>
<dbReference type="Pfam" id="PF03212">
    <property type="entry name" value="Pertactin"/>
    <property type="match status" value="1"/>
</dbReference>
<dbReference type="PANTHER" id="PTHR35037">
    <property type="entry name" value="C-TERMINAL REGION OF AIDA-LIKE PROTEIN"/>
    <property type="match status" value="1"/>
</dbReference>
<dbReference type="InterPro" id="IPR006315">
    <property type="entry name" value="OM_autotransptr_brl_dom"/>
</dbReference>
<dbReference type="PANTHER" id="PTHR35037:SF7">
    <property type="entry name" value="AUTOTRANSPORTER"/>
    <property type="match status" value="1"/>
</dbReference>
<dbReference type="SUPFAM" id="SSF103515">
    <property type="entry name" value="Autotransporter"/>
    <property type="match status" value="1"/>
</dbReference>
<evidence type="ECO:0000256" key="1">
    <source>
        <dbReference type="ARBA" id="ARBA00022729"/>
    </source>
</evidence>
<dbReference type="Gene3D" id="2.160.20.20">
    <property type="match status" value="1"/>
</dbReference>
<dbReference type="Proteomes" id="UP000326659">
    <property type="component" value="Chromosome"/>
</dbReference>
<dbReference type="SUPFAM" id="SSF51126">
    <property type="entry name" value="Pectin lyase-like"/>
    <property type="match status" value="1"/>
</dbReference>
<evidence type="ECO:0000259" key="3">
    <source>
        <dbReference type="PROSITE" id="PS51208"/>
    </source>
</evidence>
<dbReference type="GO" id="GO:0019867">
    <property type="term" value="C:outer membrane"/>
    <property type="evidence" value="ECO:0007669"/>
    <property type="project" value="InterPro"/>
</dbReference>
<dbReference type="InterPro" id="IPR004899">
    <property type="entry name" value="Pertactin_central"/>
</dbReference>
<dbReference type="InterPro" id="IPR011050">
    <property type="entry name" value="Pectin_lyase_fold/virulence"/>
</dbReference>
<dbReference type="KEGG" id="pden:F1C79_09425"/>
<dbReference type="InterPro" id="IPR036709">
    <property type="entry name" value="Autotransporte_beta_dom_sf"/>
</dbReference>
<dbReference type="OrthoDB" id="6053567at2"/>
<dbReference type="AlphaFoldDB" id="A0A9X7MYQ3"/>
<gene>
    <name evidence="4" type="ORF">F1C79_09425</name>
</gene>
<dbReference type="Pfam" id="PF03797">
    <property type="entry name" value="Autotransporter"/>
    <property type="match status" value="1"/>
</dbReference>
<proteinExistence type="predicted"/>
<dbReference type="InterPro" id="IPR003991">
    <property type="entry name" value="Pertactin_virulence_factor"/>
</dbReference>
<feature type="domain" description="Autotransporter" evidence="3">
    <location>
        <begin position="706"/>
        <end position="974"/>
    </location>
</feature>
<protein>
    <submittedName>
        <fullName evidence="4">Autotransporter outer membrane beta-barrel domain-containing protein</fullName>
    </submittedName>
</protein>
<keyword evidence="1 2" id="KW-0732">Signal</keyword>
<feature type="chain" id="PRO_5040932667" evidence="2">
    <location>
        <begin position="30"/>
        <end position="974"/>
    </location>
</feature>
<dbReference type="InterPro" id="IPR012332">
    <property type="entry name" value="Autotransporter_pectin_lyase_C"/>
</dbReference>